<keyword evidence="6 11" id="KW-0812">Transmembrane</keyword>
<dbReference type="PANTHER" id="PTHR46157">
    <property type="entry name" value="K(+) EFFLUX ANTIPORTER 3, CHLOROPLASTIC"/>
    <property type="match status" value="1"/>
</dbReference>
<keyword evidence="3" id="KW-0813">Transport</keyword>
<keyword evidence="7" id="KW-0630">Potassium</keyword>
<dbReference type="SUPFAM" id="SSF51735">
    <property type="entry name" value="NAD(P)-binding Rossmann-fold domains"/>
    <property type="match status" value="1"/>
</dbReference>
<keyword evidence="5" id="KW-0633">Potassium transport</keyword>
<evidence type="ECO:0000256" key="2">
    <source>
        <dbReference type="ARBA" id="ARBA00005551"/>
    </source>
</evidence>
<feature type="transmembrane region" description="Helical" evidence="11">
    <location>
        <begin position="82"/>
        <end position="104"/>
    </location>
</feature>
<organism evidence="13 14">
    <name type="scientific">Uliginosibacterium sediminicola</name>
    <dbReference type="NCBI Taxonomy" id="2024550"/>
    <lineage>
        <taxon>Bacteria</taxon>
        <taxon>Pseudomonadati</taxon>
        <taxon>Pseudomonadota</taxon>
        <taxon>Betaproteobacteria</taxon>
        <taxon>Rhodocyclales</taxon>
        <taxon>Zoogloeaceae</taxon>
        <taxon>Uliginosibacterium</taxon>
    </lineage>
</organism>
<feature type="transmembrane region" description="Helical" evidence="11">
    <location>
        <begin position="178"/>
        <end position="196"/>
    </location>
</feature>
<keyword evidence="8 11" id="KW-1133">Transmembrane helix</keyword>
<evidence type="ECO:0000256" key="4">
    <source>
        <dbReference type="ARBA" id="ARBA00022449"/>
    </source>
</evidence>
<name>A0ABU9YVG4_9RHOO</name>
<dbReference type="InterPro" id="IPR038770">
    <property type="entry name" value="Na+/solute_symporter_sf"/>
</dbReference>
<feature type="transmembrane region" description="Helical" evidence="11">
    <location>
        <begin position="110"/>
        <end position="131"/>
    </location>
</feature>
<evidence type="ECO:0000256" key="9">
    <source>
        <dbReference type="ARBA" id="ARBA00023065"/>
    </source>
</evidence>
<dbReference type="EMBL" id="JBDIVE010000001">
    <property type="protein sequence ID" value="MEN3067541.1"/>
    <property type="molecule type" value="Genomic_DNA"/>
</dbReference>
<evidence type="ECO:0000313" key="13">
    <source>
        <dbReference type="EMBL" id="MEN3067541.1"/>
    </source>
</evidence>
<keyword evidence="4" id="KW-0050">Antiport</keyword>
<dbReference type="PANTHER" id="PTHR46157:SF4">
    <property type="entry name" value="K(+) EFFLUX ANTIPORTER 3, CHLOROPLASTIC"/>
    <property type="match status" value="1"/>
</dbReference>
<dbReference type="Pfam" id="PF00999">
    <property type="entry name" value="Na_H_Exchanger"/>
    <property type="match status" value="1"/>
</dbReference>
<evidence type="ECO:0000256" key="6">
    <source>
        <dbReference type="ARBA" id="ARBA00022692"/>
    </source>
</evidence>
<dbReference type="InterPro" id="IPR003148">
    <property type="entry name" value="RCK_N"/>
</dbReference>
<feature type="transmembrane region" description="Helical" evidence="11">
    <location>
        <begin position="51"/>
        <end position="70"/>
    </location>
</feature>
<dbReference type="NCBIfam" id="TIGR00932">
    <property type="entry name" value="2a37"/>
    <property type="match status" value="1"/>
</dbReference>
<dbReference type="InterPro" id="IPR006153">
    <property type="entry name" value="Cation/H_exchanger_TM"/>
</dbReference>
<evidence type="ECO:0000256" key="11">
    <source>
        <dbReference type="SAM" id="Phobius"/>
    </source>
</evidence>
<feature type="transmembrane region" description="Helical" evidence="11">
    <location>
        <begin position="321"/>
        <end position="338"/>
    </location>
</feature>
<evidence type="ECO:0000259" key="12">
    <source>
        <dbReference type="PROSITE" id="PS51201"/>
    </source>
</evidence>
<feature type="transmembrane region" description="Helical" evidence="11">
    <location>
        <begin position="22"/>
        <end position="45"/>
    </location>
</feature>
<evidence type="ECO:0000256" key="10">
    <source>
        <dbReference type="ARBA" id="ARBA00023136"/>
    </source>
</evidence>
<sequence>MLSQTAIFLAAAVLMVPLSRKLGLGAILGYLAAGVLIGPWGLGLIDDVEAILHFSEFGVVLFLFLIGLELQPSRLWVLRRQIFGLGGAQVLLSALALGGVASFLGLGWRAAALVGLSLAMSSTALVLQSLAEKNELSARHGRSAFAILLFQDLAVIPILAVLPLLAGSGGVDLDWRDLAKAVLVIAAVVLGGRLLLRHVFSWIATLGSRETFTAAALLVVIGTTLLMEFAGLTASLGAFLAGMLLADSDYRHELEADIEPFKGLLLGLFFIAVGMSAKLGLLRDHALPLCGLVAALIVLKFFVLALIGRLSDCSYRSTRKLAIALAQGGEFAFVLFQLGRQHQLLSSDQADWLVVLVSVSMLCAPLLFLLESRLLSPWLDKNDDARPFDTIEEHGRPVLIAGFGRVGQIVARLLALKKIPFTVLDASASQIDYVRQFGAQAYYGDASRHDVLEAAGIAEARLFVLAIDDVEASLKTAALVRRHYPQLPIYARARNRFHAYKLLDLQVELLVRETWHSSLELAGEVLRAMALPEADIKQALQRFREADEASLLRQHAVYQDEAALVQSVKQSAAELRALFEEDAAQARREPSTSN</sequence>
<dbReference type="PROSITE" id="PS51201">
    <property type="entry name" value="RCK_N"/>
    <property type="match status" value="1"/>
</dbReference>
<dbReference type="Gene3D" id="3.40.50.720">
    <property type="entry name" value="NAD(P)-binding Rossmann-like Domain"/>
    <property type="match status" value="1"/>
</dbReference>
<reference evidence="13 14" key="1">
    <citation type="journal article" date="2018" name="Int. J. Syst. Evol. Microbiol.">
        <title>Uliginosibacterium sediminicola sp. nov., isolated from freshwater sediment.</title>
        <authorList>
            <person name="Hwang W.M."/>
            <person name="Kim S.M."/>
            <person name="Kang K."/>
            <person name="Ahn T.Y."/>
        </authorList>
    </citation>
    <scope>NUCLEOTIDE SEQUENCE [LARGE SCALE GENOMIC DNA]</scope>
    <source>
        <strain evidence="13 14">M1-21</strain>
    </source>
</reference>
<comment type="caution">
    <text evidence="13">The sequence shown here is derived from an EMBL/GenBank/DDBJ whole genome shotgun (WGS) entry which is preliminary data.</text>
</comment>
<comment type="similarity">
    <text evidence="2">Belongs to the monovalent cation:proton antiporter 2 (CPA2) transporter (TC 2.A.37) family.</text>
</comment>
<feature type="transmembrane region" description="Helical" evidence="11">
    <location>
        <begin position="289"/>
        <end position="309"/>
    </location>
</feature>
<keyword evidence="14" id="KW-1185">Reference proteome</keyword>
<keyword evidence="10 11" id="KW-0472">Membrane</keyword>
<feature type="transmembrane region" description="Helical" evidence="11">
    <location>
        <begin position="217"/>
        <end position="244"/>
    </location>
</feature>
<dbReference type="InterPro" id="IPR004771">
    <property type="entry name" value="K/H_exchanger"/>
</dbReference>
<feature type="transmembrane region" description="Helical" evidence="11">
    <location>
        <begin position="143"/>
        <end position="166"/>
    </location>
</feature>
<evidence type="ECO:0000256" key="8">
    <source>
        <dbReference type="ARBA" id="ARBA00022989"/>
    </source>
</evidence>
<dbReference type="RefSeq" id="WP_345918306.1">
    <property type="nucleotide sequence ID" value="NZ_JBDIVE010000001.1"/>
</dbReference>
<feature type="transmembrane region" description="Helical" evidence="11">
    <location>
        <begin position="350"/>
        <end position="370"/>
    </location>
</feature>
<feature type="transmembrane region" description="Helical" evidence="11">
    <location>
        <begin position="264"/>
        <end position="282"/>
    </location>
</feature>
<comment type="subcellular location">
    <subcellularLocation>
        <location evidence="1">Membrane</location>
        <topology evidence="1">Multi-pass membrane protein</topology>
    </subcellularLocation>
</comment>
<evidence type="ECO:0000256" key="7">
    <source>
        <dbReference type="ARBA" id="ARBA00022958"/>
    </source>
</evidence>
<evidence type="ECO:0000256" key="1">
    <source>
        <dbReference type="ARBA" id="ARBA00004141"/>
    </source>
</evidence>
<evidence type="ECO:0000256" key="5">
    <source>
        <dbReference type="ARBA" id="ARBA00022538"/>
    </source>
</evidence>
<protein>
    <submittedName>
        <fullName evidence="13">Monovalent cation:proton antiporter-2 (CPA2) family protein</fullName>
    </submittedName>
</protein>
<dbReference type="Gene3D" id="1.20.1530.20">
    <property type="match status" value="1"/>
</dbReference>
<evidence type="ECO:0000313" key="14">
    <source>
        <dbReference type="Proteomes" id="UP001410394"/>
    </source>
</evidence>
<accession>A0ABU9YVG4</accession>
<gene>
    <name evidence="13" type="ORF">ABDB84_03555</name>
</gene>
<feature type="domain" description="RCK N-terminal" evidence="12">
    <location>
        <begin position="395"/>
        <end position="511"/>
    </location>
</feature>
<keyword evidence="9" id="KW-0406">Ion transport</keyword>
<evidence type="ECO:0000256" key="3">
    <source>
        <dbReference type="ARBA" id="ARBA00022448"/>
    </source>
</evidence>
<proteinExistence type="inferred from homology"/>
<dbReference type="InterPro" id="IPR036291">
    <property type="entry name" value="NAD(P)-bd_dom_sf"/>
</dbReference>
<dbReference type="Pfam" id="PF02254">
    <property type="entry name" value="TrkA_N"/>
    <property type="match status" value="1"/>
</dbReference>
<dbReference type="Proteomes" id="UP001410394">
    <property type="component" value="Unassembled WGS sequence"/>
</dbReference>